<evidence type="ECO:0000259" key="1">
    <source>
        <dbReference type="Pfam" id="PF07929"/>
    </source>
</evidence>
<dbReference type="InterPro" id="IPR024047">
    <property type="entry name" value="MM3350-like_sf"/>
</dbReference>
<gene>
    <name evidence="2" type="ORF">LX69_01950</name>
</gene>
<proteinExistence type="predicted"/>
<dbReference type="PANTHER" id="PTHR41878">
    <property type="entry name" value="LEXA REPRESSOR-RELATED"/>
    <property type="match status" value="1"/>
</dbReference>
<name>A0A2W7NS21_9BACT</name>
<sequence>MAKNKKSGTKMQLLSPENYIRQRARSLPVAECWVNSAWVDVGMANVSVARQHSNGNYTVGHYLVDLNCLGVKDCIAYFNLTPTEYQDLMADLFESVEFEQVPYALVHNIVYAGVAFAEDFGFQPFADFTSVAQYILEEDTDDVELIDIECGSNGQPLYVKDPDDSEAQVRKVIATLERTAGVGNFMVVDLDEPLHGDDDEEDDDWEDDFGCMEDEEPLDLSFTETELQQSNTLQFKIVLEGVEEPPVWRQVAVPSYYTFEHLHHVIQAVFGWANSHLFQFSDKGFDSPTFITHVYEHVEVDGTPIDASNLRISDVFKRKGKRQIYIYDFGDLWTHTVTLEQTIKQPSRIPMILDGGGACPPDDCGGYRGYEEMREALMDVNNPEHDSYRDWLGLDEGEVWDPETFDKEEIQQRLSVRFMW</sequence>
<dbReference type="RefSeq" id="WP_111445808.1">
    <property type="nucleotide sequence ID" value="NZ_QKZK01000014.1"/>
</dbReference>
<reference evidence="2 3" key="1">
    <citation type="submission" date="2018-06" db="EMBL/GenBank/DDBJ databases">
        <title>Genomic Encyclopedia of Archaeal and Bacterial Type Strains, Phase II (KMG-II): from individual species to whole genera.</title>
        <authorList>
            <person name="Goeker M."/>
        </authorList>
    </citation>
    <scope>NUCLEOTIDE SEQUENCE [LARGE SCALE GENOMIC DNA]</scope>
    <source>
        <strain evidence="2 3">DSM 6779</strain>
    </source>
</reference>
<dbReference type="InterPro" id="IPR012912">
    <property type="entry name" value="Plasmid_pRiA4b_Orf3-like"/>
</dbReference>
<organism evidence="2 3">
    <name type="scientific">Breznakibacter xylanolyticus</name>
    <dbReference type="NCBI Taxonomy" id="990"/>
    <lineage>
        <taxon>Bacteria</taxon>
        <taxon>Pseudomonadati</taxon>
        <taxon>Bacteroidota</taxon>
        <taxon>Bacteroidia</taxon>
        <taxon>Marinilabiliales</taxon>
        <taxon>Marinilabiliaceae</taxon>
        <taxon>Breznakibacter</taxon>
    </lineage>
</organism>
<dbReference type="OrthoDB" id="9801392at2"/>
<evidence type="ECO:0000313" key="3">
    <source>
        <dbReference type="Proteomes" id="UP000249239"/>
    </source>
</evidence>
<dbReference type="SUPFAM" id="SSF159941">
    <property type="entry name" value="MM3350-like"/>
    <property type="match status" value="1"/>
</dbReference>
<feature type="domain" description="Plasmid pRiA4b Orf3-like" evidence="1">
    <location>
        <begin position="232"/>
        <end position="408"/>
    </location>
</feature>
<evidence type="ECO:0000313" key="2">
    <source>
        <dbReference type="EMBL" id="PZX16076.1"/>
    </source>
</evidence>
<dbReference type="AlphaFoldDB" id="A0A2W7NS21"/>
<dbReference type="Proteomes" id="UP000249239">
    <property type="component" value="Unassembled WGS sequence"/>
</dbReference>
<dbReference type="EMBL" id="QKZK01000014">
    <property type="protein sequence ID" value="PZX16076.1"/>
    <property type="molecule type" value="Genomic_DNA"/>
</dbReference>
<protein>
    <submittedName>
        <fullName evidence="2">PRiA4b ORF-3-like protein</fullName>
    </submittedName>
</protein>
<comment type="caution">
    <text evidence="2">The sequence shown here is derived from an EMBL/GenBank/DDBJ whole genome shotgun (WGS) entry which is preliminary data.</text>
</comment>
<dbReference type="Gene3D" id="3.10.290.30">
    <property type="entry name" value="MM3350-like"/>
    <property type="match status" value="1"/>
</dbReference>
<keyword evidence="3" id="KW-1185">Reference proteome</keyword>
<dbReference type="Pfam" id="PF07929">
    <property type="entry name" value="PRiA4_ORF3"/>
    <property type="match status" value="1"/>
</dbReference>
<accession>A0A2W7NS21</accession>
<dbReference type="PANTHER" id="PTHR41878:SF1">
    <property type="entry name" value="TNPR PROTEIN"/>
    <property type="match status" value="1"/>
</dbReference>